<dbReference type="AlphaFoldDB" id="A0A450XT81"/>
<evidence type="ECO:0000313" key="3">
    <source>
        <dbReference type="EMBL" id="VFK32500.1"/>
    </source>
</evidence>
<gene>
    <name evidence="2" type="ORF">BECKLPF1236A_GA0070988_101665</name>
    <name evidence="3" type="ORF">BECKLPF1236C_GA0070990_101695</name>
</gene>
<feature type="compositionally biased region" description="Basic and acidic residues" evidence="1">
    <location>
        <begin position="34"/>
        <end position="44"/>
    </location>
</feature>
<dbReference type="EMBL" id="CAADFM010000166">
    <property type="protein sequence ID" value="VFK17251.1"/>
    <property type="molecule type" value="Genomic_DNA"/>
</dbReference>
<sequence>MVPIPAANVQRLSGEVTEEAKFLLGFMKAFWPEPKKEKKPQGEVRRRRRARAPVPQKFPRICHHASNEIHNKKVPIMDSELTLKMDDSLVQQAKYQAARRGESLSRMFGEFVHSLSENTHRKQELPPITASLLGIVPGPSRISEEDYKKHLREKYL</sequence>
<evidence type="ECO:0000313" key="2">
    <source>
        <dbReference type="EMBL" id="VFK17251.1"/>
    </source>
</evidence>
<proteinExistence type="predicted"/>
<organism evidence="3">
    <name type="scientific">Candidatus Kentrum sp. LPFa</name>
    <dbReference type="NCBI Taxonomy" id="2126335"/>
    <lineage>
        <taxon>Bacteria</taxon>
        <taxon>Pseudomonadati</taxon>
        <taxon>Pseudomonadota</taxon>
        <taxon>Gammaproteobacteria</taxon>
        <taxon>Candidatus Kentrum</taxon>
    </lineage>
</organism>
<evidence type="ECO:0000256" key="1">
    <source>
        <dbReference type="SAM" id="MobiDB-lite"/>
    </source>
</evidence>
<reference evidence="3" key="1">
    <citation type="submission" date="2019-02" db="EMBL/GenBank/DDBJ databases">
        <authorList>
            <person name="Gruber-Vodicka R. H."/>
            <person name="Seah K. B. B."/>
        </authorList>
    </citation>
    <scope>NUCLEOTIDE SEQUENCE</scope>
    <source>
        <strain evidence="2">BECK_S312</strain>
        <strain evidence="3">BECK_S426</strain>
    </source>
</reference>
<name>A0A450XT81_9GAMM</name>
<dbReference type="EMBL" id="CAADFP010000169">
    <property type="protein sequence ID" value="VFK32500.1"/>
    <property type="molecule type" value="Genomic_DNA"/>
</dbReference>
<dbReference type="InterPro" id="IPR045944">
    <property type="entry name" value="DUF6364"/>
</dbReference>
<feature type="region of interest" description="Disordered" evidence="1">
    <location>
        <begin position="34"/>
        <end position="65"/>
    </location>
</feature>
<accession>A0A450XT81</accession>
<protein>
    <submittedName>
        <fullName evidence="3">Uncharacterized protein</fullName>
    </submittedName>
</protein>
<dbReference type="Pfam" id="PF19891">
    <property type="entry name" value="DUF6364"/>
    <property type="match status" value="1"/>
</dbReference>